<keyword evidence="1" id="KW-0560">Oxidoreductase</keyword>
<comment type="caution">
    <text evidence="1">The sequence shown here is derived from an EMBL/GenBank/DDBJ whole genome shotgun (WGS) entry which is preliminary data.</text>
</comment>
<evidence type="ECO:0000313" key="1">
    <source>
        <dbReference type="EMBL" id="HIS96357.1"/>
    </source>
</evidence>
<dbReference type="EMBL" id="DVJS01000003">
    <property type="protein sequence ID" value="HIS96357.1"/>
    <property type="molecule type" value="Genomic_DNA"/>
</dbReference>
<protein>
    <submittedName>
        <fullName evidence="1">Xanthine dehydrogenase FAD-binding subunit XdhB</fullName>
        <ecNumber evidence="1">1.17.1.4</ecNumber>
    </submittedName>
</protein>
<accession>A0A9D1K8M6</accession>
<name>A0A9D1K8M6_9FIRM</name>
<sequence length="30" mass="3362">RASRDFRLHVAEESAYRALCESLRRAGGAI</sequence>
<dbReference type="EC" id="1.17.1.4" evidence="1"/>
<reference evidence="1" key="1">
    <citation type="submission" date="2020-10" db="EMBL/GenBank/DDBJ databases">
        <authorList>
            <person name="Gilroy R."/>
        </authorList>
    </citation>
    <scope>NUCLEOTIDE SEQUENCE</scope>
    <source>
        <strain evidence="1">ChiHecec3B27-6122</strain>
    </source>
</reference>
<dbReference type="AlphaFoldDB" id="A0A9D1K8M6"/>
<dbReference type="GO" id="GO:0004854">
    <property type="term" value="F:xanthine dehydrogenase activity"/>
    <property type="evidence" value="ECO:0007669"/>
    <property type="project" value="UniProtKB-EC"/>
</dbReference>
<gene>
    <name evidence="1" type="ORF">IAD42_00100</name>
</gene>
<dbReference type="Proteomes" id="UP000886876">
    <property type="component" value="Unassembled WGS sequence"/>
</dbReference>
<feature type="non-terminal residue" evidence="1">
    <location>
        <position position="1"/>
    </location>
</feature>
<proteinExistence type="predicted"/>
<organism evidence="1 2">
    <name type="scientific">Candidatus Scatomorpha pullistercoris</name>
    <dbReference type="NCBI Taxonomy" id="2840929"/>
    <lineage>
        <taxon>Bacteria</taxon>
        <taxon>Bacillati</taxon>
        <taxon>Bacillota</taxon>
        <taxon>Clostridia</taxon>
        <taxon>Eubacteriales</taxon>
        <taxon>Candidatus Scatomorpha</taxon>
    </lineage>
</organism>
<evidence type="ECO:0000313" key="2">
    <source>
        <dbReference type="Proteomes" id="UP000886876"/>
    </source>
</evidence>
<reference evidence="1" key="2">
    <citation type="journal article" date="2021" name="PeerJ">
        <title>Extensive microbial diversity within the chicken gut microbiome revealed by metagenomics and culture.</title>
        <authorList>
            <person name="Gilroy R."/>
            <person name="Ravi A."/>
            <person name="Getino M."/>
            <person name="Pursley I."/>
            <person name="Horton D.L."/>
            <person name="Alikhan N.F."/>
            <person name="Baker D."/>
            <person name="Gharbi K."/>
            <person name="Hall N."/>
            <person name="Watson M."/>
            <person name="Adriaenssens E.M."/>
            <person name="Foster-Nyarko E."/>
            <person name="Jarju S."/>
            <person name="Secka A."/>
            <person name="Antonio M."/>
            <person name="Oren A."/>
            <person name="Chaudhuri R.R."/>
            <person name="La Ragione R."/>
            <person name="Hildebrand F."/>
            <person name="Pallen M.J."/>
        </authorList>
    </citation>
    <scope>NUCLEOTIDE SEQUENCE</scope>
    <source>
        <strain evidence="1">ChiHecec3B27-6122</strain>
    </source>
</reference>